<dbReference type="PANTHER" id="PTHR23407:SF1">
    <property type="entry name" value="5-FORMYLTETRAHYDROFOLATE CYCLO-LIGASE"/>
    <property type="match status" value="1"/>
</dbReference>
<dbReference type="SUPFAM" id="SSF100950">
    <property type="entry name" value="NagB/RpiA/CoA transferase-like"/>
    <property type="match status" value="1"/>
</dbReference>
<dbReference type="InterPro" id="IPR002698">
    <property type="entry name" value="FTHF_cligase"/>
</dbReference>
<evidence type="ECO:0000256" key="1">
    <source>
        <dbReference type="ARBA" id="ARBA00010638"/>
    </source>
</evidence>
<dbReference type="Gene3D" id="3.40.50.10420">
    <property type="entry name" value="NagB/RpiA/CoA transferase-like"/>
    <property type="match status" value="1"/>
</dbReference>
<evidence type="ECO:0000256" key="2">
    <source>
        <dbReference type="ARBA" id="ARBA00022741"/>
    </source>
</evidence>
<dbReference type="GO" id="GO:0009396">
    <property type="term" value="P:folic acid-containing compound biosynthetic process"/>
    <property type="evidence" value="ECO:0007669"/>
    <property type="project" value="TreeGrafter"/>
</dbReference>
<gene>
    <name evidence="4" type="ORF">UFOPK1591_01514</name>
</gene>
<evidence type="ECO:0000313" key="4">
    <source>
        <dbReference type="EMBL" id="CAB4574841.1"/>
    </source>
</evidence>
<dbReference type="PANTHER" id="PTHR23407">
    <property type="entry name" value="ATPASE INHIBITOR/5-FORMYLTETRAHYDROFOLATE CYCLO-LIGASE"/>
    <property type="match status" value="1"/>
</dbReference>
<dbReference type="InterPro" id="IPR037171">
    <property type="entry name" value="NagB/RpiA_transferase-like"/>
</dbReference>
<organism evidence="4">
    <name type="scientific">freshwater metagenome</name>
    <dbReference type="NCBI Taxonomy" id="449393"/>
    <lineage>
        <taxon>unclassified sequences</taxon>
        <taxon>metagenomes</taxon>
        <taxon>ecological metagenomes</taxon>
    </lineage>
</organism>
<dbReference type="AlphaFoldDB" id="A0A6J6EEB0"/>
<dbReference type="PIRSF" id="PIRSF006806">
    <property type="entry name" value="FTHF_cligase"/>
    <property type="match status" value="1"/>
</dbReference>
<evidence type="ECO:0000256" key="3">
    <source>
        <dbReference type="ARBA" id="ARBA00022840"/>
    </source>
</evidence>
<proteinExistence type="inferred from homology"/>
<sequence length="195" mass="21311">MDQPATETKRALRAELRERRRNRTSKQTDEDTAALTAHLRNLVGALGVRSLSIYLSLPTEPNVRPFIAWAISNQIRVLVPVSREDGLLDWVTAVDGLDEAMGTLGVPEPTGEVLGPLAINDVDLILVPAASIDAHGTRLGWGRGFFDRMLGSMNHRPPVFGVVFADELVDELPSEEHDSPVDGVVTPVGITRFTR</sequence>
<protein>
    <submittedName>
        <fullName evidence="4">Unannotated protein</fullName>
    </submittedName>
</protein>
<keyword evidence="3" id="KW-0067">ATP-binding</keyword>
<dbReference type="NCBIfam" id="TIGR02727">
    <property type="entry name" value="MTHFS_bact"/>
    <property type="match status" value="1"/>
</dbReference>
<comment type="similarity">
    <text evidence="1">Belongs to the 5-formyltetrahydrofolate cyclo-ligase family.</text>
</comment>
<dbReference type="GO" id="GO:0035999">
    <property type="term" value="P:tetrahydrofolate interconversion"/>
    <property type="evidence" value="ECO:0007669"/>
    <property type="project" value="TreeGrafter"/>
</dbReference>
<dbReference type="GO" id="GO:0005524">
    <property type="term" value="F:ATP binding"/>
    <property type="evidence" value="ECO:0007669"/>
    <property type="project" value="UniProtKB-KW"/>
</dbReference>
<accession>A0A6J6EEB0</accession>
<dbReference type="InterPro" id="IPR024185">
    <property type="entry name" value="FTHF_cligase-like_sf"/>
</dbReference>
<dbReference type="Pfam" id="PF01812">
    <property type="entry name" value="5-FTHF_cyc-lig"/>
    <property type="match status" value="1"/>
</dbReference>
<dbReference type="GO" id="GO:0030272">
    <property type="term" value="F:5-formyltetrahydrofolate cyclo-ligase activity"/>
    <property type="evidence" value="ECO:0007669"/>
    <property type="project" value="TreeGrafter"/>
</dbReference>
<keyword evidence="2" id="KW-0547">Nucleotide-binding</keyword>
<reference evidence="4" key="1">
    <citation type="submission" date="2020-05" db="EMBL/GenBank/DDBJ databases">
        <authorList>
            <person name="Chiriac C."/>
            <person name="Salcher M."/>
            <person name="Ghai R."/>
            <person name="Kavagutti S V."/>
        </authorList>
    </citation>
    <scope>NUCLEOTIDE SEQUENCE</scope>
</reference>
<dbReference type="EMBL" id="CAEZTD010000176">
    <property type="protein sequence ID" value="CAB4574841.1"/>
    <property type="molecule type" value="Genomic_DNA"/>
</dbReference>
<name>A0A6J6EEB0_9ZZZZ</name>